<evidence type="ECO:0000256" key="2">
    <source>
        <dbReference type="ARBA" id="ARBA00022448"/>
    </source>
</evidence>
<dbReference type="EMBL" id="SVNY01000001">
    <property type="protein sequence ID" value="MBE6832055.1"/>
    <property type="molecule type" value="Genomic_DNA"/>
</dbReference>
<feature type="domain" description="Ionotropic glutamate receptor C-terminal" evidence="7">
    <location>
        <begin position="63"/>
        <end position="286"/>
    </location>
</feature>
<dbReference type="SMART" id="SM00062">
    <property type="entry name" value="PBPb"/>
    <property type="match status" value="1"/>
</dbReference>
<dbReference type="GO" id="GO:0006865">
    <property type="term" value="P:amino acid transport"/>
    <property type="evidence" value="ECO:0007669"/>
    <property type="project" value="TreeGrafter"/>
</dbReference>
<keyword evidence="2" id="KW-0813">Transport</keyword>
<proteinExistence type="inferred from homology"/>
<evidence type="ECO:0000256" key="4">
    <source>
        <dbReference type="RuleBase" id="RU003744"/>
    </source>
</evidence>
<dbReference type="GO" id="GO:0016020">
    <property type="term" value="C:membrane"/>
    <property type="evidence" value="ECO:0007669"/>
    <property type="project" value="InterPro"/>
</dbReference>
<dbReference type="Pfam" id="PF00497">
    <property type="entry name" value="SBP_bac_3"/>
    <property type="match status" value="1"/>
</dbReference>
<dbReference type="GO" id="GO:0030288">
    <property type="term" value="C:outer membrane-bounded periplasmic space"/>
    <property type="evidence" value="ECO:0007669"/>
    <property type="project" value="TreeGrafter"/>
</dbReference>
<dbReference type="InterPro" id="IPR018313">
    <property type="entry name" value="SBP_3_CS"/>
</dbReference>
<dbReference type="PANTHER" id="PTHR30085:SF6">
    <property type="entry name" value="ABC TRANSPORTER GLUTAMINE-BINDING PROTEIN GLNH"/>
    <property type="match status" value="1"/>
</dbReference>
<gene>
    <name evidence="8" type="ORF">E7512_00465</name>
</gene>
<dbReference type="PROSITE" id="PS01039">
    <property type="entry name" value="SBP_BACTERIAL_3"/>
    <property type="match status" value="1"/>
</dbReference>
<evidence type="ECO:0000256" key="5">
    <source>
        <dbReference type="SAM" id="SignalP"/>
    </source>
</evidence>
<protein>
    <submittedName>
        <fullName evidence="8">Transporter substrate-binding domain-containing protein</fullName>
    </submittedName>
</protein>
<comment type="similarity">
    <text evidence="1 4">Belongs to the bacterial solute-binding protein 3 family.</text>
</comment>
<evidence type="ECO:0000259" key="6">
    <source>
        <dbReference type="SMART" id="SM00062"/>
    </source>
</evidence>
<feature type="chain" id="PRO_5038490770" evidence="5">
    <location>
        <begin position="28"/>
        <end position="286"/>
    </location>
</feature>
<evidence type="ECO:0000313" key="8">
    <source>
        <dbReference type="EMBL" id="MBE6832055.1"/>
    </source>
</evidence>
<evidence type="ECO:0000256" key="1">
    <source>
        <dbReference type="ARBA" id="ARBA00010333"/>
    </source>
</evidence>
<dbReference type="InterPro" id="IPR001320">
    <property type="entry name" value="Iontro_rcpt_C"/>
</dbReference>
<organism evidence="8 9">
    <name type="scientific">Faecalispora sporosphaeroides</name>
    <dbReference type="NCBI Taxonomy" id="1549"/>
    <lineage>
        <taxon>Bacteria</taxon>
        <taxon>Bacillati</taxon>
        <taxon>Bacillota</taxon>
        <taxon>Clostridia</taxon>
        <taxon>Eubacteriales</taxon>
        <taxon>Oscillospiraceae</taxon>
        <taxon>Faecalispora</taxon>
    </lineage>
</organism>
<evidence type="ECO:0000313" key="9">
    <source>
        <dbReference type="Proteomes" id="UP000754750"/>
    </source>
</evidence>
<dbReference type="AlphaFoldDB" id="A0A928KP76"/>
<dbReference type="Gene3D" id="3.40.190.10">
    <property type="entry name" value="Periplasmic binding protein-like II"/>
    <property type="match status" value="2"/>
</dbReference>
<dbReference type="Proteomes" id="UP000754750">
    <property type="component" value="Unassembled WGS sequence"/>
</dbReference>
<evidence type="ECO:0000259" key="7">
    <source>
        <dbReference type="SMART" id="SM00079"/>
    </source>
</evidence>
<name>A0A928KP76_9FIRM</name>
<dbReference type="InterPro" id="IPR001638">
    <property type="entry name" value="Solute-binding_3/MltF_N"/>
</dbReference>
<accession>A0A928KP76</accession>
<dbReference type="SMART" id="SM00079">
    <property type="entry name" value="PBPe"/>
    <property type="match status" value="1"/>
</dbReference>
<dbReference type="SUPFAM" id="SSF53850">
    <property type="entry name" value="Periplasmic binding protein-like II"/>
    <property type="match status" value="1"/>
</dbReference>
<sequence>MTTLKKTCAALLAVSMLALTTACSGSAGSTSSAAAAGTSGAPTQSSASSAATPTLDKIKAAGVLKVGVKVDVPNFGLKNTKTGEVEGFEIDLAKAIAKDLLGDESKIETQAVTAKTRGPLLDNGEVDLVIATFTITDERKKVYNFSDPYYSDAVKLMVKKDSGIKSLKDLDGKTIGVAQSSTSMKAIQNAANTAGVKVKFDEYATYPEIKAALDSGRVQCFSVDGSILSGYVDDTTTILDDKYSPQEYGIASKLDNKDLAEYVNSMVAQLKSSGELDQMIAKWKLN</sequence>
<evidence type="ECO:0000256" key="3">
    <source>
        <dbReference type="ARBA" id="ARBA00022729"/>
    </source>
</evidence>
<feature type="signal peptide" evidence="5">
    <location>
        <begin position="1"/>
        <end position="27"/>
    </location>
</feature>
<keyword evidence="3 5" id="KW-0732">Signal</keyword>
<dbReference type="GO" id="GO:0015276">
    <property type="term" value="F:ligand-gated monoatomic ion channel activity"/>
    <property type="evidence" value="ECO:0007669"/>
    <property type="project" value="InterPro"/>
</dbReference>
<reference evidence="8" key="1">
    <citation type="submission" date="2019-04" db="EMBL/GenBank/DDBJ databases">
        <title>Evolution of Biomass-Degrading Anaerobic Consortia Revealed by Metagenomics.</title>
        <authorList>
            <person name="Peng X."/>
        </authorList>
    </citation>
    <scope>NUCLEOTIDE SEQUENCE</scope>
    <source>
        <strain evidence="8">SIG551</strain>
    </source>
</reference>
<dbReference type="RefSeq" id="WP_326839661.1">
    <property type="nucleotide sequence ID" value="NZ_SVNY01000001.1"/>
</dbReference>
<dbReference type="PROSITE" id="PS51257">
    <property type="entry name" value="PROKAR_LIPOPROTEIN"/>
    <property type="match status" value="1"/>
</dbReference>
<dbReference type="GO" id="GO:0005576">
    <property type="term" value="C:extracellular region"/>
    <property type="evidence" value="ECO:0007669"/>
    <property type="project" value="TreeGrafter"/>
</dbReference>
<feature type="domain" description="Solute-binding protein family 3/N-terminal" evidence="6">
    <location>
        <begin position="63"/>
        <end position="286"/>
    </location>
</feature>
<dbReference type="PANTHER" id="PTHR30085">
    <property type="entry name" value="AMINO ACID ABC TRANSPORTER PERMEASE"/>
    <property type="match status" value="1"/>
</dbReference>
<dbReference type="InterPro" id="IPR051455">
    <property type="entry name" value="Bact_solute-bind_prot3"/>
</dbReference>
<comment type="caution">
    <text evidence="8">The sequence shown here is derived from an EMBL/GenBank/DDBJ whole genome shotgun (WGS) entry which is preliminary data.</text>
</comment>